<dbReference type="WBParaSite" id="SPAL_0001256500.1">
    <property type="protein sequence ID" value="SPAL_0001256500.1"/>
    <property type="gene ID" value="SPAL_0001256500"/>
</dbReference>
<sequence>MNFLYEAKLASKESRNNSLAFVKVVKEMYLEKNKKEESKQNNKLLNKVKNSSTDNNYGVNKVFHETYISLLESQLDKQEVFYGKKMKK</sequence>
<name>A0A0N5C3M4_STREA</name>
<proteinExistence type="predicted"/>
<reference evidence="2" key="1">
    <citation type="submission" date="2017-02" db="UniProtKB">
        <authorList>
            <consortium name="WormBaseParasite"/>
        </authorList>
    </citation>
    <scope>IDENTIFICATION</scope>
</reference>
<accession>A0A0N5C3M4</accession>
<evidence type="ECO:0000313" key="2">
    <source>
        <dbReference type="WBParaSite" id="SPAL_0001256500.1"/>
    </source>
</evidence>
<keyword evidence="1" id="KW-1185">Reference proteome</keyword>
<protein>
    <submittedName>
        <fullName evidence="2">Uncharacterized protein</fullName>
    </submittedName>
</protein>
<dbReference type="Proteomes" id="UP000046392">
    <property type="component" value="Unplaced"/>
</dbReference>
<evidence type="ECO:0000313" key="1">
    <source>
        <dbReference type="Proteomes" id="UP000046392"/>
    </source>
</evidence>
<organism evidence="1 2">
    <name type="scientific">Strongyloides papillosus</name>
    <name type="common">Intestinal threadworm</name>
    <dbReference type="NCBI Taxonomy" id="174720"/>
    <lineage>
        <taxon>Eukaryota</taxon>
        <taxon>Metazoa</taxon>
        <taxon>Ecdysozoa</taxon>
        <taxon>Nematoda</taxon>
        <taxon>Chromadorea</taxon>
        <taxon>Rhabditida</taxon>
        <taxon>Tylenchina</taxon>
        <taxon>Panagrolaimomorpha</taxon>
        <taxon>Strongyloidoidea</taxon>
        <taxon>Strongyloididae</taxon>
        <taxon>Strongyloides</taxon>
    </lineage>
</organism>
<dbReference type="AlphaFoldDB" id="A0A0N5C3M4"/>